<dbReference type="GeneID" id="41330998"/>
<dbReference type="KEGG" id="psyt:DSAG12_03023"/>
<organism evidence="1 2">
    <name type="scientific">Promethearchaeum syntrophicum</name>
    <dbReference type="NCBI Taxonomy" id="2594042"/>
    <lineage>
        <taxon>Archaea</taxon>
        <taxon>Promethearchaeati</taxon>
        <taxon>Promethearchaeota</taxon>
        <taxon>Promethearchaeia</taxon>
        <taxon>Promethearchaeales</taxon>
        <taxon>Promethearchaeaceae</taxon>
        <taxon>Promethearchaeum</taxon>
    </lineage>
</organism>
<dbReference type="AlphaFoldDB" id="A0A5B9DDW8"/>
<keyword evidence="2" id="KW-1185">Reference proteome</keyword>
<evidence type="ECO:0000313" key="1">
    <source>
        <dbReference type="EMBL" id="QEE17191.1"/>
    </source>
</evidence>
<reference evidence="1 2" key="2">
    <citation type="journal article" date="2024" name="Int. J. Syst. Evol. Microbiol.">
        <title>Promethearchaeum syntrophicum gen. nov., sp. nov., an anaerobic, obligately syntrophic archaeon, the first isolate of the lineage 'Asgard' archaea, and proposal of the new archaeal phylum Promethearchaeota phyl. nov. and kingdom Promethearchaeati regn. nov.</title>
        <authorList>
            <person name="Imachi H."/>
            <person name="Nobu M.K."/>
            <person name="Kato S."/>
            <person name="Takaki Y."/>
            <person name="Miyazaki M."/>
            <person name="Miyata M."/>
            <person name="Ogawara M."/>
            <person name="Saito Y."/>
            <person name="Sakai S."/>
            <person name="Tahara Y.O."/>
            <person name="Takano Y."/>
            <person name="Tasumi E."/>
            <person name="Uematsu K."/>
            <person name="Yoshimura T."/>
            <person name="Itoh T."/>
            <person name="Ohkuma M."/>
            <person name="Takai K."/>
        </authorList>
    </citation>
    <scope>NUCLEOTIDE SEQUENCE [LARGE SCALE GENOMIC DNA]</scope>
    <source>
        <strain evidence="1 2">MK-D1</strain>
    </source>
</reference>
<dbReference type="EMBL" id="CP042905">
    <property type="protein sequence ID" value="QEE17191.1"/>
    <property type="molecule type" value="Genomic_DNA"/>
</dbReference>
<reference evidence="1 2" key="1">
    <citation type="journal article" date="2020" name="Nature">
        <title>Isolation of an archaeon at the prokaryote-eukaryote interface.</title>
        <authorList>
            <person name="Imachi H."/>
            <person name="Nobu M.K."/>
            <person name="Nakahara N."/>
            <person name="Morono Y."/>
            <person name="Ogawara M."/>
            <person name="Takaki Y."/>
            <person name="Takano Y."/>
            <person name="Uematsu K."/>
            <person name="Ikuta T."/>
            <person name="Ito M."/>
            <person name="Matsui Y."/>
            <person name="Miyazaki M."/>
            <person name="Murata K."/>
            <person name="Saito Y."/>
            <person name="Sakai S."/>
            <person name="Song C."/>
            <person name="Tasumi E."/>
            <person name="Yamanaka Y."/>
            <person name="Yamaguchi T."/>
            <person name="Kamagata Y."/>
            <person name="Tamaki H."/>
            <person name="Takai K."/>
        </authorList>
    </citation>
    <scope>NUCLEOTIDE SEQUENCE [LARGE SCALE GENOMIC DNA]</scope>
    <source>
        <strain evidence="1 2">MK-D1</strain>
    </source>
</reference>
<evidence type="ECO:0000313" key="2">
    <source>
        <dbReference type="Proteomes" id="UP000321408"/>
    </source>
</evidence>
<protein>
    <submittedName>
        <fullName evidence="1">Uncharacterized protein</fullName>
    </submittedName>
</protein>
<accession>A0A5B9DDW8</accession>
<sequence length="369" mass="43554">MVKFSLLYIEDKIDMIGDLETPLKKRYDKDIEFSFESDFDVAKNTVNDKIFDIVVIDVKDGLGNYSGLDIYEKVLEYGLVHTIFFTGFLSDIKKTKIEESDYCSIIEKNTSGRDNILKKIDEIINSELFLFKKEIIILTNKSIRESIDVLFNLWQNSNFTKDEKKKLIINRLSHTVLNNNNFDRKSNSDYFIFPPLKNSNANFQMGDIVYPKSENEMPQNQRNYYIILNRDCSLTLVNPRKGKEPLPKTEKILFASIFELRELWENYYTRLEIKTKKRKSKKSFLMEILAQKISRFFLIPFDFISNKVLIDFENLTSLDYVHFSNEYEVITSLVDDFRHRINQRFSLHYSSIGYADFDENTLIQSLLDP</sequence>
<name>A0A5B9DDW8_9ARCH</name>
<proteinExistence type="predicted"/>
<dbReference type="RefSeq" id="WP_147664102.1">
    <property type="nucleotide sequence ID" value="NZ_CP042905.2"/>
</dbReference>
<gene>
    <name evidence="1" type="ORF">DSAG12_03023</name>
</gene>
<dbReference type="Proteomes" id="UP000321408">
    <property type="component" value="Chromosome"/>
</dbReference>